<accession>A0A8S5STC1</accession>
<dbReference type="EMBL" id="BK032670">
    <property type="protein sequence ID" value="DAF54051.1"/>
    <property type="molecule type" value="Genomic_DNA"/>
</dbReference>
<protein>
    <submittedName>
        <fullName evidence="1">Uncharacterized protein</fullName>
    </submittedName>
</protein>
<evidence type="ECO:0000313" key="1">
    <source>
        <dbReference type="EMBL" id="DAF54051.1"/>
    </source>
</evidence>
<reference evidence="1" key="1">
    <citation type="journal article" date="2021" name="Proc. Natl. Acad. Sci. U.S.A.">
        <title>A Catalog of Tens of Thousands of Viruses from Human Metagenomes Reveals Hidden Associations with Chronic Diseases.</title>
        <authorList>
            <person name="Tisza M.J."/>
            <person name="Buck C.B."/>
        </authorList>
    </citation>
    <scope>NUCLEOTIDE SEQUENCE</scope>
    <source>
        <strain evidence="1">CtfyA6</strain>
    </source>
</reference>
<proteinExistence type="predicted"/>
<name>A0A8S5STC1_9CAUD</name>
<sequence length="35" mass="4325">MVLPPLIYLYYHKIHKMAREKEYFGRKKENGKTNQ</sequence>
<organism evidence="1">
    <name type="scientific">Myoviridae sp. ctfyA6</name>
    <dbReference type="NCBI Taxonomy" id="2827698"/>
    <lineage>
        <taxon>Viruses</taxon>
        <taxon>Duplodnaviria</taxon>
        <taxon>Heunggongvirae</taxon>
        <taxon>Uroviricota</taxon>
        <taxon>Caudoviricetes</taxon>
    </lineage>
</organism>